<dbReference type="KEGG" id="psyt:DSAG12_03669"/>
<keyword evidence="2 4" id="KW-0547">Nucleotide-binding</keyword>
<dbReference type="AlphaFoldDB" id="A0A5B9DFM5"/>
<dbReference type="GO" id="GO:0044209">
    <property type="term" value="P:AMP salvage"/>
    <property type="evidence" value="ECO:0007669"/>
    <property type="project" value="UniProtKB-UniRule"/>
</dbReference>
<comment type="function">
    <text evidence="4">Catalyzes the reversible transfer of the terminal phosphate group between ATP and AMP. Plays an important role in cellular energy homeostasis and in adenine nucleotide metabolism.</text>
</comment>
<dbReference type="CDD" id="cd01428">
    <property type="entry name" value="ADK"/>
    <property type="match status" value="1"/>
</dbReference>
<dbReference type="GO" id="GO:0008270">
    <property type="term" value="F:zinc ion binding"/>
    <property type="evidence" value="ECO:0007669"/>
    <property type="project" value="UniProtKB-UniRule"/>
</dbReference>
<dbReference type="EC" id="2.7.4.3" evidence="4 6"/>
<gene>
    <name evidence="4" type="primary">adk</name>
    <name evidence="7" type="ORF">DSAG12_03669</name>
</gene>
<dbReference type="PANTHER" id="PTHR23359">
    <property type="entry name" value="NUCLEOTIDE KINASE"/>
    <property type="match status" value="1"/>
</dbReference>
<dbReference type="InterPro" id="IPR006259">
    <property type="entry name" value="Adenyl_kin_sub"/>
</dbReference>
<dbReference type="GO" id="GO:0005737">
    <property type="term" value="C:cytoplasm"/>
    <property type="evidence" value="ECO:0007669"/>
    <property type="project" value="UniProtKB-SubCell"/>
</dbReference>
<evidence type="ECO:0000256" key="2">
    <source>
        <dbReference type="ARBA" id="ARBA00022741"/>
    </source>
</evidence>
<comment type="pathway">
    <text evidence="4">Purine metabolism; AMP biosynthesis via salvage pathway; AMP from ADP: step 1/1.</text>
</comment>
<dbReference type="SUPFAM" id="SSF57774">
    <property type="entry name" value="Microbial and mitochondrial ADK, insert 'zinc finger' domain"/>
    <property type="match status" value="1"/>
</dbReference>
<evidence type="ECO:0000256" key="6">
    <source>
        <dbReference type="RuleBase" id="RU003331"/>
    </source>
</evidence>
<keyword evidence="4 6" id="KW-0067">ATP-binding</keyword>
<dbReference type="Pfam" id="PF00406">
    <property type="entry name" value="ADK"/>
    <property type="match status" value="1"/>
</dbReference>
<evidence type="ECO:0000256" key="1">
    <source>
        <dbReference type="ARBA" id="ARBA00022679"/>
    </source>
</evidence>
<dbReference type="Gene3D" id="3.40.50.300">
    <property type="entry name" value="P-loop containing nucleotide triphosphate hydrolases"/>
    <property type="match status" value="1"/>
</dbReference>
<reference evidence="7 8" key="2">
    <citation type="journal article" date="2024" name="Int. J. Syst. Evol. Microbiol.">
        <title>Promethearchaeum syntrophicum gen. nov., sp. nov., an anaerobic, obligately syntrophic archaeon, the first isolate of the lineage 'Asgard' archaea, and proposal of the new archaeal phylum Promethearchaeota phyl. nov. and kingdom Promethearchaeati regn. nov.</title>
        <authorList>
            <person name="Imachi H."/>
            <person name="Nobu M.K."/>
            <person name="Kato S."/>
            <person name="Takaki Y."/>
            <person name="Miyazaki M."/>
            <person name="Miyata M."/>
            <person name="Ogawara M."/>
            <person name="Saito Y."/>
            <person name="Sakai S."/>
            <person name="Tahara Y.O."/>
            <person name="Takano Y."/>
            <person name="Tasumi E."/>
            <person name="Uematsu K."/>
            <person name="Yoshimura T."/>
            <person name="Itoh T."/>
            <person name="Ohkuma M."/>
            <person name="Takai K."/>
        </authorList>
    </citation>
    <scope>NUCLEOTIDE SEQUENCE [LARGE SCALE GENOMIC DNA]</scope>
    <source>
        <strain evidence="7 8">MK-D1</strain>
    </source>
</reference>
<protein>
    <recommendedName>
        <fullName evidence="4 6">Adenylate kinase</fullName>
        <shortName evidence="4">AK</shortName>
        <ecNumber evidence="4 6">2.7.4.3</ecNumber>
    </recommendedName>
    <alternativeName>
        <fullName evidence="4">ATP-AMP transphosphorylase</fullName>
    </alternativeName>
    <alternativeName>
        <fullName evidence="4">ATP:AMP phosphotransferase</fullName>
    </alternativeName>
    <alternativeName>
        <fullName evidence="4">Adenylate monophosphate kinase</fullName>
    </alternativeName>
</protein>
<keyword evidence="3 4" id="KW-0418">Kinase</keyword>
<evidence type="ECO:0000313" key="8">
    <source>
        <dbReference type="Proteomes" id="UP000321408"/>
    </source>
</evidence>
<proteinExistence type="inferred from homology"/>
<dbReference type="GO" id="GO:0004017">
    <property type="term" value="F:AMP kinase activity"/>
    <property type="evidence" value="ECO:0007669"/>
    <property type="project" value="UniProtKB-UniRule"/>
</dbReference>
<evidence type="ECO:0000256" key="3">
    <source>
        <dbReference type="ARBA" id="ARBA00022777"/>
    </source>
</evidence>
<dbReference type="InterPro" id="IPR007862">
    <property type="entry name" value="Adenylate_kinase_lid-dom"/>
</dbReference>
<comment type="subunit">
    <text evidence="4 6">Monomer.</text>
</comment>
<comment type="catalytic activity">
    <reaction evidence="4 6">
        <text>AMP + ATP = 2 ADP</text>
        <dbReference type="Rhea" id="RHEA:12973"/>
        <dbReference type="ChEBI" id="CHEBI:30616"/>
        <dbReference type="ChEBI" id="CHEBI:456215"/>
        <dbReference type="ChEBI" id="CHEBI:456216"/>
        <dbReference type="EC" id="2.7.4.3"/>
    </reaction>
</comment>
<dbReference type="PROSITE" id="PS00113">
    <property type="entry name" value="ADENYLATE_KINASE"/>
    <property type="match status" value="1"/>
</dbReference>
<dbReference type="InterPro" id="IPR027417">
    <property type="entry name" value="P-loop_NTPase"/>
</dbReference>
<keyword evidence="4" id="KW-0963">Cytoplasm</keyword>
<evidence type="ECO:0000256" key="4">
    <source>
        <dbReference type="HAMAP-Rule" id="MF_00235"/>
    </source>
</evidence>
<name>A0A5B9DFM5_9ARCH</name>
<dbReference type="InterPro" id="IPR033690">
    <property type="entry name" value="Adenylat_kinase_CS"/>
</dbReference>
<dbReference type="Pfam" id="PF05191">
    <property type="entry name" value="ADK_lid"/>
    <property type="match status" value="1"/>
</dbReference>
<accession>A0A5B9DFM5</accession>
<reference evidence="7 8" key="1">
    <citation type="journal article" date="2020" name="Nature">
        <title>Isolation of an archaeon at the prokaryote-eukaryote interface.</title>
        <authorList>
            <person name="Imachi H."/>
            <person name="Nobu M.K."/>
            <person name="Nakahara N."/>
            <person name="Morono Y."/>
            <person name="Ogawara M."/>
            <person name="Takaki Y."/>
            <person name="Takano Y."/>
            <person name="Uematsu K."/>
            <person name="Ikuta T."/>
            <person name="Ito M."/>
            <person name="Matsui Y."/>
            <person name="Miyazaki M."/>
            <person name="Murata K."/>
            <person name="Saito Y."/>
            <person name="Sakai S."/>
            <person name="Song C."/>
            <person name="Tasumi E."/>
            <person name="Yamanaka Y."/>
            <person name="Yamaguchi T."/>
            <person name="Kamagata Y."/>
            <person name="Tamaki H."/>
            <person name="Takai K."/>
        </authorList>
    </citation>
    <scope>NUCLEOTIDE SEQUENCE [LARGE SCALE GENOMIC DNA]</scope>
    <source>
        <strain evidence="7 8">MK-D1</strain>
    </source>
</reference>
<keyword evidence="4" id="KW-0862">Zinc</keyword>
<dbReference type="InterPro" id="IPR036193">
    <property type="entry name" value="ADK_active_lid_dom_sf"/>
</dbReference>
<dbReference type="NCBIfam" id="TIGR01351">
    <property type="entry name" value="adk"/>
    <property type="match status" value="1"/>
</dbReference>
<dbReference type="OrthoDB" id="31230at2157"/>
<dbReference type="PRINTS" id="PR00094">
    <property type="entry name" value="ADENYLTKNASE"/>
</dbReference>
<keyword evidence="8" id="KW-1185">Reference proteome</keyword>
<sequence length="215" mass="24046">MPNFVLFGAPGAGKGTLAGKIKSFSPVVHISTGDLFRANIKGDTPIGKEAKSFIDSGRLVPDSVVIDMVKDRIAQDDVKQNGFMLDGFPRTLDQSKALSNIASLDVVVVIDIPKEDLKNRILGRYSCPKCGKIYNIYNDELKPKIEGKCDTCTNTELTHRSDDNEETFEKRWNTYLSQSEEVINYYSETAGLVQKIDGRKTMSYTEEELKQILRI</sequence>
<dbReference type="UniPathway" id="UPA00588">
    <property type="reaction ID" value="UER00649"/>
</dbReference>
<dbReference type="GO" id="GO:0005524">
    <property type="term" value="F:ATP binding"/>
    <property type="evidence" value="ECO:0007669"/>
    <property type="project" value="UniProtKB-UniRule"/>
</dbReference>
<keyword evidence="4" id="KW-0545">Nucleotide biosynthesis</keyword>
<dbReference type="Proteomes" id="UP000321408">
    <property type="component" value="Chromosome"/>
</dbReference>
<keyword evidence="1 4" id="KW-0808">Transferase</keyword>
<keyword evidence="4" id="KW-0479">Metal-binding</keyword>
<dbReference type="EMBL" id="CP042905">
    <property type="protein sequence ID" value="QEE17831.2"/>
    <property type="molecule type" value="Genomic_DNA"/>
</dbReference>
<comment type="similarity">
    <text evidence="4 5">Belongs to the adenylate kinase family.</text>
</comment>
<comment type="subcellular location">
    <subcellularLocation>
        <location evidence="4 6">Cytoplasm</location>
    </subcellularLocation>
</comment>
<comment type="caution">
    <text evidence="4">Lacks conserved residue(s) required for the propagation of feature annotation.</text>
</comment>
<dbReference type="SUPFAM" id="SSF52540">
    <property type="entry name" value="P-loop containing nucleoside triphosphate hydrolases"/>
    <property type="match status" value="1"/>
</dbReference>
<comment type="domain">
    <text evidence="4">Consists of three domains, a large central CORE domain and two small peripheral domains, NMPbind and LID, which undergo movements during catalysis. The LID domain closes over the site of phosphoryl transfer upon ATP binding. Assembling and dissambling the active center during each catalytic cycle provides an effective means to prevent ATP hydrolysis. Some bacteria have evolved a zinc-coordinating structure that stabilizes the LID domain.</text>
</comment>
<evidence type="ECO:0000313" key="7">
    <source>
        <dbReference type="EMBL" id="QEE17831.2"/>
    </source>
</evidence>
<organism evidence="7 8">
    <name type="scientific">Promethearchaeum syntrophicum</name>
    <dbReference type="NCBI Taxonomy" id="2594042"/>
    <lineage>
        <taxon>Archaea</taxon>
        <taxon>Promethearchaeati</taxon>
        <taxon>Promethearchaeota</taxon>
        <taxon>Promethearchaeia</taxon>
        <taxon>Promethearchaeales</taxon>
        <taxon>Promethearchaeaceae</taxon>
        <taxon>Promethearchaeum</taxon>
    </lineage>
</organism>
<dbReference type="InterPro" id="IPR000850">
    <property type="entry name" value="Adenylat/UMP-CMP_kin"/>
</dbReference>
<evidence type="ECO:0000256" key="5">
    <source>
        <dbReference type="RuleBase" id="RU003330"/>
    </source>
</evidence>
<dbReference type="HAMAP" id="MF_00235">
    <property type="entry name" value="Adenylate_kinase_Adk"/>
    <property type="match status" value="1"/>
</dbReference>